<reference evidence="3" key="1">
    <citation type="submission" date="2023-07" db="EMBL/GenBank/DDBJ databases">
        <title>Whole genome shotgun sequence of Streptomyces achromogenes subsp. rubradiris NBRC 14000.</title>
        <authorList>
            <person name="Komaki H."/>
            <person name="Tamura T."/>
        </authorList>
    </citation>
    <scope>NUCLEOTIDE SEQUENCE [LARGE SCALE GENOMIC DNA]</scope>
    <source>
        <strain evidence="3">NBRC 14000</strain>
    </source>
</reference>
<accession>A0ABQ3RCN8</accession>
<dbReference type="Proteomes" id="UP000646738">
    <property type="component" value="Unassembled WGS sequence"/>
</dbReference>
<evidence type="ECO:0000256" key="1">
    <source>
        <dbReference type="SAM" id="MobiDB-lite"/>
    </source>
</evidence>
<evidence type="ECO:0000313" key="3">
    <source>
        <dbReference type="Proteomes" id="UP000646738"/>
    </source>
</evidence>
<protein>
    <submittedName>
        <fullName evidence="2">Uncharacterized protein</fullName>
    </submittedName>
</protein>
<name>A0ABQ3RCN8_STRRR</name>
<feature type="region of interest" description="Disordered" evidence="1">
    <location>
        <begin position="1"/>
        <end position="41"/>
    </location>
</feature>
<sequence length="41" mass="4825">MPSRPIAHPYTIRFRDALGKQREESGYDTQDDGIERLTQIY</sequence>
<organism evidence="2 3">
    <name type="scientific">Streptomyces rubradiris</name>
    <name type="common">Streptomyces achromogenes subsp. rubradiris</name>
    <dbReference type="NCBI Taxonomy" id="285531"/>
    <lineage>
        <taxon>Bacteria</taxon>
        <taxon>Bacillati</taxon>
        <taxon>Actinomycetota</taxon>
        <taxon>Actinomycetes</taxon>
        <taxon>Kitasatosporales</taxon>
        <taxon>Streptomycetaceae</taxon>
        <taxon>Streptomyces</taxon>
    </lineage>
</organism>
<comment type="caution">
    <text evidence="2">The sequence shown here is derived from an EMBL/GenBank/DDBJ whole genome shotgun (WGS) entry which is preliminary data.</text>
</comment>
<keyword evidence="3" id="KW-1185">Reference proteome</keyword>
<gene>
    <name evidence="2" type="ORF">Srubr_34680</name>
</gene>
<dbReference type="EMBL" id="BNEA01000015">
    <property type="protein sequence ID" value="GHI53622.1"/>
    <property type="molecule type" value="Genomic_DNA"/>
</dbReference>
<proteinExistence type="predicted"/>
<evidence type="ECO:0000313" key="2">
    <source>
        <dbReference type="EMBL" id="GHI53622.1"/>
    </source>
</evidence>
<feature type="compositionally biased region" description="Basic and acidic residues" evidence="1">
    <location>
        <begin position="13"/>
        <end position="25"/>
    </location>
</feature>